<keyword evidence="1" id="KW-0472">Membrane</keyword>
<feature type="domain" description="Phosphatidic acid phosphatase type 2/haloperoxidase" evidence="2">
    <location>
        <begin position="121"/>
        <end position="235"/>
    </location>
</feature>
<dbReference type="AlphaFoldDB" id="A0A1Q5PK67"/>
<dbReference type="RefSeq" id="WP_073709644.1">
    <property type="nucleotide sequence ID" value="NZ_MQSV01000005.1"/>
</dbReference>
<dbReference type="OrthoDB" id="5289372at2"/>
<reference evidence="3 4" key="1">
    <citation type="submission" date="2016-11" db="EMBL/GenBank/DDBJ databases">
        <title>Actinomyces gypaetusis sp. nov. isolated from the vulture Gypaetus barbatus in Qinghai Tibet Plateau China.</title>
        <authorList>
            <person name="Meng X."/>
        </authorList>
    </citation>
    <scope>NUCLEOTIDE SEQUENCE [LARGE SCALE GENOMIC DNA]</scope>
    <source>
        <strain evidence="3 4">VUL4_2</strain>
    </source>
</reference>
<keyword evidence="4" id="KW-1185">Reference proteome</keyword>
<dbReference type="Pfam" id="PF01569">
    <property type="entry name" value="PAP2"/>
    <property type="match status" value="1"/>
</dbReference>
<proteinExistence type="predicted"/>
<accession>A0A1Q5PK67</accession>
<feature type="transmembrane region" description="Helical" evidence="1">
    <location>
        <begin position="220"/>
        <end position="238"/>
    </location>
</feature>
<feature type="transmembrane region" description="Helical" evidence="1">
    <location>
        <begin position="168"/>
        <end position="186"/>
    </location>
</feature>
<dbReference type="Proteomes" id="UP000186785">
    <property type="component" value="Unassembled WGS sequence"/>
</dbReference>
<dbReference type="CDD" id="cd03392">
    <property type="entry name" value="PAP2_like_2"/>
    <property type="match status" value="1"/>
</dbReference>
<feature type="transmembrane region" description="Helical" evidence="1">
    <location>
        <begin position="193"/>
        <end position="214"/>
    </location>
</feature>
<dbReference type="PANTHER" id="PTHR14969">
    <property type="entry name" value="SPHINGOSINE-1-PHOSPHATE PHOSPHOHYDROLASE"/>
    <property type="match status" value="1"/>
</dbReference>
<dbReference type="SUPFAM" id="SSF48317">
    <property type="entry name" value="Acid phosphatase/Vanadium-dependent haloperoxidase"/>
    <property type="match status" value="1"/>
</dbReference>
<evidence type="ECO:0000256" key="1">
    <source>
        <dbReference type="SAM" id="Phobius"/>
    </source>
</evidence>
<keyword evidence="1" id="KW-0812">Transmembrane</keyword>
<dbReference type="PANTHER" id="PTHR14969:SF13">
    <property type="entry name" value="AT30094P"/>
    <property type="match status" value="1"/>
</dbReference>
<evidence type="ECO:0000259" key="2">
    <source>
        <dbReference type="SMART" id="SM00014"/>
    </source>
</evidence>
<feature type="transmembrane region" description="Helical" evidence="1">
    <location>
        <begin position="121"/>
        <end position="138"/>
    </location>
</feature>
<feature type="transmembrane region" description="Helical" evidence="1">
    <location>
        <begin position="38"/>
        <end position="63"/>
    </location>
</feature>
<protein>
    <recommendedName>
        <fullName evidence="2">Phosphatidic acid phosphatase type 2/haloperoxidase domain-containing protein</fullName>
    </recommendedName>
</protein>
<evidence type="ECO:0000313" key="3">
    <source>
        <dbReference type="EMBL" id="OKL46619.1"/>
    </source>
</evidence>
<organism evidence="3 4">
    <name type="scientific">Boudabousia liubingyangii</name>
    <dbReference type="NCBI Taxonomy" id="1921764"/>
    <lineage>
        <taxon>Bacteria</taxon>
        <taxon>Bacillati</taxon>
        <taxon>Actinomycetota</taxon>
        <taxon>Actinomycetes</taxon>
        <taxon>Actinomycetales</taxon>
        <taxon>Actinomycetaceae</taxon>
        <taxon>Boudabousia</taxon>
    </lineage>
</organism>
<dbReference type="Gene3D" id="1.20.144.10">
    <property type="entry name" value="Phosphatidic acid phosphatase type 2/haloperoxidase"/>
    <property type="match status" value="1"/>
</dbReference>
<keyword evidence="1" id="KW-1133">Transmembrane helix</keyword>
<dbReference type="SMART" id="SM00014">
    <property type="entry name" value="acidPPc"/>
    <property type="match status" value="1"/>
</dbReference>
<comment type="caution">
    <text evidence="3">The sequence shown here is derived from an EMBL/GenBank/DDBJ whole genome shotgun (WGS) entry which is preliminary data.</text>
</comment>
<name>A0A1Q5PK67_9ACTO</name>
<sequence length="246" mass="27053">MTGQTSDMTEMGTDPSDQIEIQLAEARRKQRLAAYRRWSWAYLAAGVVLWAFAIGLGELVQWHPVQASNEEIWASLIDRRTPGYTFILTILTTLFNPWWAVLITALGAGLAWYLSKRWIDALYVVATCLLAAAMTHFLKGAVELARPPLAHQLVKARNYSYPSGHSSAVAALIFSVAVVLTVHVLLRKTAVLWTWILAVVIVGLIAFSRLYLGVHWFADVVGGISIGLGSALMMAAAFSRSSKLPL</sequence>
<dbReference type="InterPro" id="IPR036938">
    <property type="entry name" value="PAP2/HPO_sf"/>
</dbReference>
<evidence type="ECO:0000313" key="4">
    <source>
        <dbReference type="Proteomes" id="UP000186785"/>
    </source>
</evidence>
<dbReference type="STRING" id="1921764.BSR28_04960"/>
<gene>
    <name evidence="3" type="ORF">BSR29_07305</name>
</gene>
<dbReference type="EMBL" id="MQSV01000005">
    <property type="protein sequence ID" value="OKL46619.1"/>
    <property type="molecule type" value="Genomic_DNA"/>
</dbReference>
<feature type="transmembrane region" description="Helical" evidence="1">
    <location>
        <begin position="83"/>
        <end position="114"/>
    </location>
</feature>
<dbReference type="InterPro" id="IPR000326">
    <property type="entry name" value="PAP2/HPO"/>
</dbReference>